<dbReference type="InterPro" id="IPR013783">
    <property type="entry name" value="Ig-like_fold"/>
</dbReference>
<dbReference type="InterPro" id="IPR003961">
    <property type="entry name" value="FN3_dom"/>
</dbReference>
<feature type="domain" description="Fibronectin type-III" evidence="3">
    <location>
        <begin position="4110"/>
        <end position="4215"/>
    </location>
</feature>
<dbReference type="InterPro" id="IPR050964">
    <property type="entry name" value="Striated_Muscle_Regulatory"/>
</dbReference>
<dbReference type="PROSITE" id="PS50853">
    <property type="entry name" value="FN3"/>
    <property type="match status" value="5"/>
</dbReference>
<feature type="domain" description="Fibronectin type-III" evidence="3">
    <location>
        <begin position="2929"/>
        <end position="3049"/>
    </location>
</feature>
<evidence type="ECO:0000259" key="3">
    <source>
        <dbReference type="PROSITE" id="PS50853"/>
    </source>
</evidence>
<protein>
    <recommendedName>
        <fullName evidence="3">Fibronectin type-III domain-containing protein</fullName>
    </recommendedName>
</protein>
<dbReference type="Gene3D" id="2.60.40.10">
    <property type="entry name" value="Immunoglobulins"/>
    <property type="match status" value="5"/>
</dbReference>
<name>A0A7S4I964_9STRA</name>
<reference evidence="4" key="1">
    <citation type="submission" date="2021-01" db="EMBL/GenBank/DDBJ databases">
        <authorList>
            <person name="Corre E."/>
            <person name="Pelletier E."/>
            <person name="Niang G."/>
            <person name="Scheremetjew M."/>
            <person name="Finn R."/>
            <person name="Kale V."/>
            <person name="Holt S."/>
            <person name="Cochrane G."/>
            <person name="Meng A."/>
            <person name="Brown T."/>
            <person name="Cohen L."/>
        </authorList>
    </citation>
    <scope>NUCLEOTIDE SEQUENCE</scope>
    <source>
        <strain evidence="4">Isolate 1302-5</strain>
    </source>
</reference>
<proteinExistence type="predicted"/>
<organism evidence="4">
    <name type="scientific">Odontella aurita</name>
    <dbReference type="NCBI Taxonomy" id="265563"/>
    <lineage>
        <taxon>Eukaryota</taxon>
        <taxon>Sar</taxon>
        <taxon>Stramenopiles</taxon>
        <taxon>Ochrophyta</taxon>
        <taxon>Bacillariophyta</taxon>
        <taxon>Mediophyceae</taxon>
        <taxon>Biddulphiophycidae</taxon>
        <taxon>Eupodiscales</taxon>
        <taxon>Odontellaceae</taxon>
        <taxon>Odontella</taxon>
    </lineage>
</organism>
<dbReference type="CDD" id="cd00063">
    <property type="entry name" value="FN3"/>
    <property type="match status" value="5"/>
</dbReference>
<keyword evidence="1" id="KW-0677">Repeat</keyword>
<feature type="domain" description="Fibronectin type-III" evidence="3">
    <location>
        <begin position="3879"/>
        <end position="3979"/>
    </location>
</feature>
<dbReference type="PANTHER" id="PTHR13817">
    <property type="entry name" value="TITIN"/>
    <property type="match status" value="1"/>
</dbReference>
<gene>
    <name evidence="4" type="ORF">OAUR00152_LOCUS8885</name>
</gene>
<dbReference type="SUPFAM" id="SSF49265">
    <property type="entry name" value="Fibronectin type III"/>
    <property type="match status" value="4"/>
</dbReference>
<evidence type="ECO:0000256" key="2">
    <source>
        <dbReference type="SAM" id="MobiDB-lite"/>
    </source>
</evidence>
<feature type="region of interest" description="Disordered" evidence="2">
    <location>
        <begin position="3963"/>
        <end position="3983"/>
    </location>
</feature>
<dbReference type="InterPro" id="IPR036116">
    <property type="entry name" value="FN3_sf"/>
</dbReference>
<evidence type="ECO:0000313" key="4">
    <source>
        <dbReference type="EMBL" id="CAE2222441.1"/>
    </source>
</evidence>
<sequence>MTCATVTGINNCVISTIQESSLLDGTFQLGTTWPHEFVAESPAPFSSGNFRWNSNAGDMKTQLESVLDGADRVFGTVNVVRSPFVPSSQDRWSGGYLWMITFTSRGGNIPAMSVDGSSMTGSNVVLEVSDENSGLHDTFFGLPDSSSFSVDTGGTARDGNQVSGVYALSWAGNSFHPSVNAGDVFSVRTGGSGSDQHTALSAPGMEAKLTEHIFGNVPSQVLVTRSSNPTQWMGYTYSVVFKHQDVGGDIAPFVPVVGSNLNGMSASVQIDEAVKGTSMRGTFQLRFEGETTRPINHDATAEDMQDALNTISSIAPSAVIVTRTAEPVKTGPASGNGGMSTQVGGYVWSVTFASNTWRDPAVTHGTSYLPGNWFGPGVSRTAIWDSGLSKAWGKNVGNVPLIDCIDAGLWTTNGAIPTNGCHVKELVAGTDPLGGYLKLCLDSSFSPNNVMSVELDSCTSLIEHNALATTEDSGGDGSSMEEKLEALPNVGDVSVVRSPVNPKTGGYTWTIQFERDADGPCHQRDDIEGLCNAPGDVPKICHPGGSIPCDTSSLRGSCMRPGSCSKLTVLDAADFVAGTRPPGSNDVQIITVKDPDYVGWSDGSVMNVPVTKEFKLNVNGVETGCIAHNANAESIRSRIQAALDGGSGGTVHVRGARSEADAPNGFLSFATFYDTGDLPTMTPLYGSATCSSPFAGNEEVQVTSTLDGSFHSTACDSCTDGVVHRGEFSVFEVTGETLAGTLVWNALPAEVKSHLEAIDGRSVDITRTVLDKYGSIEWLVTFTSNPGETPPGTGDIDMLRVVQGPDSSGFTNPVFVNEVQKGSTGLAGSFTIDYFSSTGAREVSFDETPERLMMKLGEMSTVGHVWATRDCYPSCSSGGWGSVAVPESSGIRGGYEWRLHFLANPGTTDGFTFPNGSGNISPPSIDSAHLVGTDATAESTALTEGTTPLTGAFTIFVSGKETLPIPYNSDPVTIEQSLGDLSNTGRMSARSGLCTKKPIEGITVSASKDGNILQVTQGDLRQHLAPGDSFRVGGSHESNEQGEINGADGALFHGLATLHKGSPVLSDTAPSMPLISVGEDVRLGGNVFTIQRNGLEVQQLSVHRASGISDNNFYQLKLTIVGGTTESTGCLTFDATASEVQNTLNGISAVGADGVSVTKTQGTSGVHGDAHVYKIYFNAVADMNELVAEDCVSGLPGGVDASNSHAKIRTLIQGGSVDHQRVKLSADSGTTSSVDAFRLTITDATSATSVSTPCIEWGASTLDLNTVLSGAFADETLNVGPATVVHLPDALYDVEVSGFAEGTIVVGDMVNPGGNCLGIVNSVASSGKTVQVQALGGCSANAGDPFSVLQDTMVIESSNRQAPVSQITKVTLFSSAPVAESLGLYKLTLTLQGVSQTTSCLRYGASSSTVQAAIDGLHDYNLDGTIDDADWGHIHVEREGDGSSQSAYGYVYHFESKGSVSTMGVSAVLGSGSPSIEIAGIGDEVGCSDAAGTDTLITEQASTTDTSTQVTLCPSCSVAGKLHAGSRVKIDSSTSATKIFFVDGVSQDGLTITLSEAFAGTTTTGTATIYLVTGGVPRVSAQVVRQGQDEYIYDIFFTGSFWNDVPEITVNVFGDGMCTAGESHIVDGMNRNIAAHTVSDGGATLSTHAYALDRAIEASLEGESALFLLPPIFTVHDDTSEVQRIIVKDTDNAAIWGTGSPSFKLSFNGESTGCLSYSSSDSEVEVALNSLTQLCPSQPNSCVSVTRSTDAILAPNGFVFSVYFHGEAVSNKDVSELLADTTSGDCVPFSLPDGETALVETVSQGRESLQFTADQIPLGTKESSSTPGTWLGGDATDLSLYRVTGTYWSIQFDDYLGDMIAMSISHGNLPPTANAEVYDNLVNGYNPTSAVISGLSTGVSYYTRVSAATEVGSSVESLVEVSIPSTVPASPKKLSVGHAMHVNEVQSIAIRATHTSEVQTVTTRAIALPEVQEIVIDGTSGTPISAGFFSLRYPEVQVVAWSAGSPVTSGSFFLKLNYFDAAASVALGTGTIVTKQLKTPCISFDASAEDVRYAMEAGAIQNGFDPGAVTVTRSGDRSFSSGYGYRYDIEFVGGALRGNINQITSDPLLSGVDALGGSTCTSFVSATNDAYLDIWTVNESGALGTDTARAEILIAADLPVEEGQYELSVTHLGATKTTACIDWNAEASVLEAELKNLDNIDSVRVDRFGNGELSTNGGASTVIEGLSFSAGGSTDLVVGLENEDLSDLLFVGDRVQFSGQSDTSKFYTVTEVSSSNFTIGEDLHDHQGTVLVTRYFGYRFMIYFDGQGMHTDDGSGAPGYEPNEGTSFQVTTHNGCSPIKAFYGGVLKDFGSIPNADASVLIASKYGGGYTLAATASDDSSYLMAKAMLASAPMKFNSASVVQSLEDDESAVTFTVTYGKDDGDISRLICNPDQALSNLHSTCIASTVVDGNVLGGYFFLGSSGSISHDASAGDVELAIEGISGIGDISVTRSLVTGQGGFTWSITFLENTGDVDSLTASSSLTGKDASVTVLELVKGNQIEGFYSLSNGLENSEDISYDASPSSLENAIESLMGVGQMRVTSSGSVDSERGRSYLVTFLGAEAGDVDLLQADTGKLTGVGVTTTVKEEIKGSLALGTSLHVSMQLPRDCSTSQVTTNSCGNPLSSVLVSVDTGPTFAGSIVEKYLSPDYSLQIVRIGSPSFITQPYEQPGISGFFRLAYAGEETEKLTPFASAAEVRFALEALPGIVTASVSKTLSSHALPGVCIDVSSGSSTVVCSASCICAFSTNGLQANDMVKLGGDWFRVSAGYSGSETEFQLGSVDDALIQDHFVGHQDLVEADFSAWSGGYEWAITFHKVNGEVQPLTSPKHHLLPADSTVDIGVADCVKCLYIDGLSMWKQHYVRASAKNALGWSTFSEAVQAVPKAIPGAPTDASVLVIAGDCVEVSFSPPAMSDDPADITSYVLEWSHIANFESLPTDASCSSHRYGRCSFTDTTVPTPFKVEVCNLIAGETYFVRVAARNSVEVQEVDPSGSPPDNTNWSSVLSTVPEDQVPDPPVHVLAQGMARNSLQIIFERPDRDGGQPISSYVFSWDTNLDFSTETSISVDVSTLDSLGPEGNLVYNLIPTSQALLPGTDYVVRVQAVNSVGMGDFTTSLPVSPTGPPDAPEPGILTTLSSSALPITEAIVTWDEPSTPGGCGGDGIVGYSVDWWSTRKRPEVQAVRLQYTSYLSATTFSLSLSPAPLIKKETAMLPWDSPADLVRRELLNLGWDETADQNLLLDIEVTRSTLANGYAWSITFGDNPGRDPNDGDQVTLVGSLNENGDVGAPTLSISTIQDGRRSLGQREVQFLQILGTGTARGFYRLKFEGSEYTSYIGAHAAAEELKVALQQLSTVGHVEVRQDDAVDQSSIGTGGNLIHHYSITFVSNVGNVGRLVVDSEKLSSTNGDVLVAIFDGDNSLDPLNTKESGAVPGEMPVDFGSSGLLDSSHRSYTITGLIPGVEYFVVVSAKNDEHGYGEQTPPSPGSIIPPLQVPGSPLDVSVSVNYGFSDSILVGFNPSTSDGGDEIIRYRVELDPTAFFDNPITQDFECPTNNKRTVWRIETVASGDGKISGGSYTLQLNANGYSYTTSEIAYDAVALSSNETGTTEDLPNIFYTQDGSAAITTSPATNIEDMLFEGDRVRFSGQSAPYKYYEIASVSTNVATLSEPFVGVDGVQSKTTRHYGGRGDPSSSRIHCQVDEDLCDSSIEAKSGSVQNKLEDLSDVITAGVLVDRDGPDESNGFIWRVTFMDDAPDSGSDFALSLATNSLTTAGGLGSANVVTTLLTDGMTYSSCVGSLVVPSHGGLVKGMAYNARVSAANSIGYSLPMAVTAAQAPMVVPGAPTGVTLDVLSSTELRVMFGPPSDNGGDSIVQYQVDFSQSSDFSSFASTQLDYLAGGAPFTKTISGLIPGQFYYVRVSAINSQGQGISQESTPRSLNPHQKPSAPTNVRLFATSDTMMTIGWEDPVSDGGDAIVQYRVEWDTTPGFVSRTLPPDKGYIDLEASLHRSFTVELLSSAKTYYFRVAAINSAGIGVYQHSHPGKRSPSLQIPGRPHSLVASTGSKTGTIHVSWQEPRIPHHGIQCSGTTAMPIDCPTPYGGGHPASNGGDPINGILLEINENPSFASGDGARISLPATATSYVLEHLIPGRVYYVRVLSQNSIGLGLFCAKSSLPGSARCDSVSVSAVARA</sequence>
<dbReference type="PANTHER" id="PTHR13817:SF73">
    <property type="entry name" value="FIBRONECTIN TYPE-III DOMAIN-CONTAINING PROTEIN"/>
    <property type="match status" value="1"/>
</dbReference>
<evidence type="ECO:0000256" key="1">
    <source>
        <dbReference type="ARBA" id="ARBA00022737"/>
    </source>
</evidence>
<feature type="domain" description="Fibronectin type-III" evidence="3">
    <location>
        <begin position="3982"/>
        <end position="4084"/>
    </location>
</feature>
<feature type="domain" description="Fibronectin type-III" evidence="3">
    <location>
        <begin position="3052"/>
        <end position="3163"/>
    </location>
</feature>
<dbReference type="SMART" id="SM00060">
    <property type="entry name" value="FN3"/>
    <property type="match status" value="8"/>
</dbReference>
<dbReference type="Pfam" id="PF00041">
    <property type="entry name" value="fn3"/>
    <property type="match status" value="2"/>
</dbReference>
<accession>A0A7S4I964</accession>
<dbReference type="EMBL" id="HBKQ01012965">
    <property type="protein sequence ID" value="CAE2222441.1"/>
    <property type="molecule type" value="Transcribed_RNA"/>
</dbReference>